<organism evidence="2 3">
    <name type="scientific">Flavobacterium orientale</name>
    <dbReference type="NCBI Taxonomy" id="1756020"/>
    <lineage>
        <taxon>Bacteria</taxon>
        <taxon>Pseudomonadati</taxon>
        <taxon>Bacteroidota</taxon>
        <taxon>Flavobacteriia</taxon>
        <taxon>Flavobacteriales</taxon>
        <taxon>Flavobacteriaceae</taxon>
        <taxon>Flavobacterium</taxon>
    </lineage>
</organism>
<evidence type="ECO:0000313" key="2">
    <source>
        <dbReference type="EMBL" id="GGD30459.1"/>
    </source>
</evidence>
<dbReference type="RefSeq" id="WP_188362510.1">
    <property type="nucleotide sequence ID" value="NZ_BMFG01000008.1"/>
</dbReference>
<evidence type="ECO:0000313" key="3">
    <source>
        <dbReference type="Proteomes" id="UP000625735"/>
    </source>
</evidence>
<accession>A0A916Y420</accession>
<sequence>MNLIAILAENIKSNQKNQWYSFLQNEKFLVEKHFDWLSLNINIESKSIIGKGTLNMAGKSYIILLSYSPYHSYRYDRIYIQDSSIEYNNDIHLYWDKSLCLYHPKFDKPLLNTIPLYKMIPWISEWIVFYEQWKKYGVWLGDEIKHSL</sequence>
<feature type="domain" description="Type II CBASS E2 protein" evidence="1">
    <location>
        <begin position="30"/>
        <end position="146"/>
    </location>
</feature>
<name>A0A916Y420_9FLAO</name>
<proteinExistence type="predicted"/>
<dbReference type="InterPro" id="IPR058588">
    <property type="entry name" value="E2-CBASS"/>
</dbReference>
<dbReference type="EMBL" id="BMFG01000008">
    <property type="protein sequence ID" value="GGD30459.1"/>
    <property type="molecule type" value="Genomic_DNA"/>
</dbReference>
<evidence type="ECO:0000259" key="1">
    <source>
        <dbReference type="Pfam" id="PF26395"/>
    </source>
</evidence>
<protein>
    <recommendedName>
        <fullName evidence="1">Type II CBASS E2 protein domain-containing protein</fullName>
    </recommendedName>
</protein>
<keyword evidence="3" id="KW-1185">Reference proteome</keyword>
<reference evidence="2" key="1">
    <citation type="journal article" date="2014" name="Int. J. Syst. Evol. Microbiol.">
        <title>Complete genome sequence of Corynebacterium casei LMG S-19264T (=DSM 44701T), isolated from a smear-ripened cheese.</title>
        <authorList>
            <consortium name="US DOE Joint Genome Institute (JGI-PGF)"/>
            <person name="Walter F."/>
            <person name="Albersmeier A."/>
            <person name="Kalinowski J."/>
            <person name="Ruckert C."/>
        </authorList>
    </citation>
    <scope>NUCLEOTIDE SEQUENCE</scope>
    <source>
        <strain evidence="2">CGMCC 1.12506</strain>
    </source>
</reference>
<dbReference type="Pfam" id="PF26395">
    <property type="entry name" value="E2-CBASS"/>
    <property type="match status" value="1"/>
</dbReference>
<comment type="caution">
    <text evidence="2">The sequence shown here is derived from an EMBL/GenBank/DDBJ whole genome shotgun (WGS) entry which is preliminary data.</text>
</comment>
<dbReference type="AlphaFoldDB" id="A0A916Y420"/>
<dbReference type="Proteomes" id="UP000625735">
    <property type="component" value="Unassembled WGS sequence"/>
</dbReference>
<gene>
    <name evidence="2" type="ORF">GCM10011343_20800</name>
</gene>
<reference evidence="2" key="2">
    <citation type="submission" date="2020-09" db="EMBL/GenBank/DDBJ databases">
        <authorList>
            <person name="Sun Q."/>
            <person name="Zhou Y."/>
        </authorList>
    </citation>
    <scope>NUCLEOTIDE SEQUENCE</scope>
    <source>
        <strain evidence="2">CGMCC 1.12506</strain>
    </source>
</reference>